<dbReference type="AlphaFoldDB" id="A0A9J6B0C6"/>
<dbReference type="PANTHER" id="PTHR33022">
    <property type="entry name" value="DUF1985 DOMAIN-CONTAINING PROTEIN"/>
    <property type="match status" value="1"/>
</dbReference>
<name>A0A9J6B0C6_SOLCO</name>
<evidence type="ECO:0000313" key="2">
    <source>
        <dbReference type="Proteomes" id="UP000824120"/>
    </source>
</evidence>
<keyword evidence="2" id="KW-1185">Reference proteome</keyword>
<organism evidence="1 2">
    <name type="scientific">Solanum commersonii</name>
    <name type="common">Commerson's wild potato</name>
    <name type="synonym">Commerson's nightshade</name>
    <dbReference type="NCBI Taxonomy" id="4109"/>
    <lineage>
        <taxon>Eukaryota</taxon>
        <taxon>Viridiplantae</taxon>
        <taxon>Streptophyta</taxon>
        <taxon>Embryophyta</taxon>
        <taxon>Tracheophyta</taxon>
        <taxon>Spermatophyta</taxon>
        <taxon>Magnoliopsida</taxon>
        <taxon>eudicotyledons</taxon>
        <taxon>Gunneridae</taxon>
        <taxon>Pentapetalae</taxon>
        <taxon>asterids</taxon>
        <taxon>lamiids</taxon>
        <taxon>Solanales</taxon>
        <taxon>Solanaceae</taxon>
        <taxon>Solanoideae</taxon>
        <taxon>Solaneae</taxon>
        <taxon>Solanum</taxon>
    </lineage>
</organism>
<sequence length="77" mass="8884">MDCGVFVVAFAEFFSDEIHIPSDDFQSDYLCSRYGALLWRYNSDMAKIGYVSENEDSPKPKGHFTQPPQDDLVHIEY</sequence>
<dbReference type="PANTHER" id="PTHR33022:SF13">
    <property type="entry name" value="UBIQUITIN-LIKE PROTEASE FAMILY PROFILE DOMAIN-CONTAINING PROTEIN"/>
    <property type="match status" value="1"/>
</dbReference>
<comment type="caution">
    <text evidence="1">The sequence shown here is derived from an EMBL/GenBank/DDBJ whole genome shotgun (WGS) entry which is preliminary data.</text>
</comment>
<reference evidence="1 2" key="1">
    <citation type="submission" date="2020-09" db="EMBL/GenBank/DDBJ databases">
        <title>De no assembly of potato wild relative species, Solanum commersonii.</title>
        <authorList>
            <person name="Cho K."/>
        </authorList>
    </citation>
    <scope>NUCLEOTIDE SEQUENCE [LARGE SCALE GENOMIC DNA]</scope>
    <source>
        <strain evidence="1">LZ3.2</strain>
        <tissue evidence="1">Leaf</tissue>
    </source>
</reference>
<accession>A0A9J6B0C6</accession>
<dbReference type="EMBL" id="JACXVP010000001">
    <property type="protein sequence ID" value="KAG5630168.1"/>
    <property type="molecule type" value="Genomic_DNA"/>
</dbReference>
<gene>
    <name evidence="1" type="ORF">H5410_001885</name>
</gene>
<evidence type="ECO:0008006" key="3">
    <source>
        <dbReference type="Google" id="ProtNLM"/>
    </source>
</evidence>
<dbReference type="Proteomes" id="UP000824120">
    <property type="component" value="Chromosome 1"/>
</dbReference>
<dbReference type="OrthoDB" id="1311383at2759"/>
<proteinExistence type="predicted"/>
<protein>
    <recommendedName>
        <fullName evidence="3">Ulp1 protease family, C-terminal catalytic domain containing protein</fullName>
    </recommendedName>
</protein>
<evidence type="ECO:0000313" key="1">
    <source>
        <dbReference type="EMBL" id="KAG5630168.1"/>
    </source>
</evidence>